<feature type="domain" description="DUF7729" evidence="2">
    <location>
        <begin position="182"/>
        <end position="364"/>
    </location>
</feature>
<dbReference type="Proteomes" id="UP000559256">
    <property type="component" value="Unassembled WGS sequence"/>
</dbReference>
<dbReference type="PANTHER" id="PTHR39460:SF1">
    <property type="entry name" value="C6 TRANSCRIPTION FACTOR"/>
    <property type="match status" value="1"/>
</dbReference>
<feature type="compositionally biased region" description="Pro residues" evidence="1">
    <location>
        <begin position="174"/>
        <end position="184"/>
    </location>
</feature>
<protein>
    <recommendedName>
        <fullName evidence="2">DUF7729 domain-containing protein</fullName>
    </recommendedName>
</protein>
<reference evidence="3 4" key="1">
    <citation type="journal article" date="2020" name="ISME J.">
        <title>Uncovering the hidden diversity of litter-decomposition mechanisms in mushroom-forming fungi.</title>
        <authorList>
            <person name="Floudas D."/>
            <person name="Bentzer J."/>
            <person name="Ahren D."/>
            <person name="Johansson T."/>
            <person name="Persson P."/>
            <person name="Tunlid A."/>
        </authorList>
    </citation>
    <scope>NUCLEOTIDE SEQUENCE [LARGE SCALE GENOMIC DNA]</scope>
    <source>
        <strain evidence="3 4">CBS 291.85</strain>
    </source>
</reference>
<dbReference type="AlphaFoldDB" id="A0A8H5CLS7"/>
<feature type="compositionally biased region" description="Low complexity" evidence="1">
    <location>
        <begin position="139"/>
        <end position="173"/>
    </location>
</feature>
<keyword evidence="4" id="KW-1185">Reference proteome</keyword>
<comment type="caution">
    <text evidence="3">The sequence shown here is derived from an EMBL/GenBank/DDBJ whole genome shotgun (WGS) entry which is preliminary data.</text>
</comment>
<dbReference type="InterPro" id="IPR056146">
    <property type="entry name" value="DUF7729"/>
</dbReference>
<feature type="compositionally biased region" description="Low complexity" evidence="1">
    <location>
        <begin position="1"/>
        <end position="21"/>
    </location>
</feature>
<dbReference type="EMBL" id="JAACJM010000147">
    <property type="protein sequence ID" value="KAF5343163.1"/>
    <property type="molecule type" value="Genomic_DNA"/>
</dbReference>
<evidence type="ECO:0000256" key="1">
    <source>
        <dbReference type="SAM" id="MobiDB-lite"/>
    </source>
</evidence>
<accession>A0A8H5CLS7</accession>
<dbReference type="Pfam" id="PF24855">
    <property type="entry name" value="DUF7729"/>
    <property type="match status" value="1"/>
</dbReference>
<evidence type="ECO:0000259" key="2">
    <source>
        <dbReference type="Pfam" id="PF24855"/>
    </source>
</evidence>
<organism evidence="3 4">
    <name type="scientific">Tetrapyrgos nigripes</name>
    <dbReference type="NCBI Taxonomy" id="182062"/>
    <lineage>
        <taxon>Eukaryota</taxon>
        <taxon>Fungi</taxon>
        <taxon>Dikarya</taxon>
        <taxon>Basidiomycota</taxon>
        <taxon>Agaricomycotina</taxon>
        <taxon>Agaricomycetes</taxon>
        <taxon>Agaricomycetidae</taxon>
        <taxon>Agaricales</taxon>
        <taxon>Marasmiineae</taxon>
        <taxon>Marasmiaceae</taxon>
        <taxon>Tetrapyrgos</taxon>
    </lineage>
</organism>
<feature type="region of interest" description="Disordered" evidence="1">
    <location>
        <begin position="1"/>
        <end position="59"/>
    </location>
</feature>
<feature type="region of interest" description="Disordered" evidence="1">
    <location>
        <begin position="139"/>
        <end position="184"/>
    </location>
</feature>
<evidence type="ECO:0000313" key="3">
    <source>
        <dbReference type="EMBL" id="KAF5343163.1"/>
    </source>
</evidence>
<evidence type="ECO:0000313" key="4">
    <source>
        <dbReference type="Proteomes" id="UP000559256"/>
    </source>
</evidence>
<proteinExistence type="predicted"/>
<sequence>MFSPHSSSTSSLSAKSSAASKPNPPKTKTPMLLSPPNTAPFPAPNGQRTPPPTLPSSPSFHTPSFASKAFLPEDGYPFPPIPAPPTPRRRLWPPLLIPLVLFLIAGCTRWMRHPAVIDLVVGSEDGSLLGIHKRHPSASISFPTPSSTSASTSTSPSASTSPSNQPVPTIPSSASPPPLPTPFPQPWDQSSLSLNFSTQGCYNFFLNMTNADSFRSCRSFGMLQSFSDSFVDAQTNVTLLNEVLWGTCNPPDGADTCTNTLRDWVDGIMASCGQEWDERNEIVVQTRVALLAYPLLLSTSCLPLSNTNTYCYVSSIAQGPSSVSDIYLYSLPLGIPFPDSAKPSCGPCERDLLGSFGSWLNSTSFSTTSSATTSDTDPTLDPDDTSPAVGLKKTYADAVQVVEGVCGEGFVTSGSTAGGSGPVGSHASGARGMSVRGRGVLGLMLVAVGVVQLLA</sequence>
<name>A0A8H5CLS7_9AGAR</name>
<dbReference type="OrthoDB" id="2564812at2759"/>
<feature type="compositionally biased region" description="Pro residues" evidence="1">
    <location>
        <begin position="37"/>
        <end position="55"/>
    </location>
</feature>
<dbReference type="PANTHER" id="PTHR39460">
    <property type="entry name" value="EXPRESSED PROTEIN"/>
    <property type="match status" value="1"/>
</dbReference>
<gene>
    <name evidence="3" type="ORF">D9758_017054</name>
</gene>